<dbReference type="RefSeq" id="WP_035118159.1">
    <property type="nucleotide sequence ID" value="NZ_AVBI01000018.1"/>
</dbReference>
<name>A0A562LKY3_9FLAO</name>
<dbReference type="AlphaFoldDB" id="A0A562LKY3"/>
<protein>
    <submittedName>
        <fullName evidence="3">PH (Pleckstrin Homology) domain-containing protein</fullName>
    </submittedName>
</protein>
<keyword evidence="1" id="KW-0812">Transmembrane</keyword>
<keyword evidence="1" id="KW-1133">Transmembrane helix</keyword>
<proteinExistence type="predicted"/>
<dbReference type="STRING" id="1341154.FCR2A7T_20370"/>
<keyword evidence="1" id="KW-0472">Membrane</keyword>
<feature type="domain" description="Bacterial Pleckstrin homology" evidence="2">
    <location>
        <begin position="62"/>
        <end position="158"/>
    </location>
</feature>
<organism evidence="3 4">
    <name type="scientific">Flavobacterium cauense R2A-7</name>
    <dbReference type="NCBI Taxonomy" id="1341154"/>
    <lineage>
        <taxon>Bacteria</taxon>
        <taxon>Pseudomonadati</taxon>
        <taxon>Bacteroidota</taxon>
        <taxon>Flavobacteriia</taxon>
        <taxon>Flavobacteriales</taxon>
        <taxon>Flavobacteriaceae</taxon>
        <taxon>Flavobacterium</taxon>
    </lineage>
</organism>
<evidence type="ECO:0000256" key="1">
    <source>
        <dbReference type="SAM" id="Phobius"/>
    </source>
</evidence>
<keyword evidence="4" id="KW-1185">Reference proteome</keyword>
<dbReference type="Pfam" id="PF10882">
    <property type="entry name" value="bPH_5"/>
    <property type="match status" value="1"/>
</dbReference>
<dbReference type="Proteomes" id="UP000319848">
    <property type="component" value="Unassembled WGS sequence"/>
</dbReference>
<dbReference type="OrthoDB" id="1262787at2"/>
<feature type="transmembrane region" description="Helical" evidence="1">
    <location>
        <begin position="44"/>
        <end position="63"/>
    </location>
</feature>
<dbReference type="InterPro" id="IPR027783">
    <property type="entry name" value="Bacterial_PH-related"/>
</dbReference>
<evidence type="ECO:0000313" key="4">
    <source>
        <dbReference type="Proteomes" id="UP000319848"/>
    </source>
</evidence>
<dbReference type="EMBL" id="VLKQ01000016">
    <property type="protein sequence ID" value="TWI08300.1"/>
    <property type="molecule type" value="Genomic_DNA"/>
</dbReference>
<comment type="caution">
    <text evidence="3">The sequence shown here is derived from an EMBL/GenBank/DDBJ whole genome shotgun (WGS) entry which is preliminary data.</text>
</comment>
<feature type="transmembrane region" description="Helical" evidence="1">
    <location>
        <begin position="13"/>
        <end position="32"/>
    </location>
</feature>
<gene>
    <name evidence="3" type="ORF">IP98_02823</name>
</gene>
<accession>A0A562LKY3</accession>
<sequence length="165" mass="18828">MVFKAPLDITAKLMTASITLLFVMIVVGPRLLGKTGDTEIQIGVLLFLMVVYGITYAFSPLSYEVNETDLIIKRPFRNVVIPLRQIKNVFRIEQGKLTWSIRTFGVGGLFGYFGQFWNKEFGNMTWYVTRRNKTVMVITQNNKKIVLSPEDAEQFVAMFSQTGSR</sequence>
<evidence type="ECO:0000259" key="2">
    <source>
        <dbReference type="Pfam" id="PF10882"/>
    </source>
</evidence>
<reference evidence="3 4" key="1">
    <citation type="journal article" date="2015" name="Stand. Genomic Sci.">
        <title>Genomic Encyclopedia of Bacterial and Archaeal Type Strains, Phase III: the genomes of soil and plant-associated and newly described type strains.</title>
        <authorList>
            <person name="Whitman W.B."/>
            <person name="Woyke T."/>
            <person name="Klenk H.P."/>
            <person name="Zhou Y."/>
            <person name="Lilburn T.G."/>
            <person name="Beck B.J."/>
            <person name="De Vos P."/>
            <person name="Vandamme P."/>
            <person name="Eisen J.A."/>
            <person name="Garrity G."/>
            <person name="Hugenholtz P."/>
            <person name="Kyrpides N.C."/>
        </authorList>
    </citation>
    <scope>NUCLEOTIDE SEQUENCE [LARGE SCALE GENOMIC DNA]</scope>
    <source>
        <strain evidence="3 4">CGMCC 1.7270</strain>
    </source>
</reference>
<evidence type="ECO:0000313" key="3">
    <source>
        <dbReference type="EMBL" id="TWI08300.1"/>
    </source>
</evidence>